<dbReference type="GO" id="GO:0004519">
    <property type="term" value="F:endonuclease activity"/>
    <property type="evidence" value="ECO:0007669"/>
    <property type="project" value="InterPro"/>
</dbReference>
<dbReference type="PANTHER" id="PTHR19271">
    <property type="entry name" value="CYTOCHROME B"/>
    <property type="match status" value="1"/>
</dbReference>
<keyword evidence="8 10" id="KW-0472">Membrane</keyword>
<comment type="subcellular location">
    <subcellularLocation>
        <location evidence="1">Membrane</location>
        <topology evidence="1">Multi-pass membrane protein</topology>
    </subcellularLocation>
    <subcellularLocation>
        <location evidence="2">Mitochondrion</location>
    </subcellularLocation>
</comment>
<dbReference type="GO" id="GO:0006122">
    <property type="term" value="P:mitochondrial electron transport, ubiquinol to cytochrome c"/>
    <property type="evidence" value="ECO:0007669"/>
    <property type="project" value="TreeGrafter"/>
</dbReference>
<dbReference type="GO" id="GO:0008121">
    <property type="term" value="F:quinol-cytochrome-c reductase activity"/>
    <property type="evidence" value="ECO:0007669"/>
    <property type="project" value="TreeGrafter"/>
</dbReference>
<dbReference type="GO" id="GO:0006397">
    <property type="term" value="P:mRNA processing"/>
    <property type="evidence" value="ECO:0007669"/>
    <property type="project" value="UniProtKB-KW"/>
</dbReference>
<keyword evidence="9" id="KW-0508">mRNA splicing</keyword>
<geneLocation type="mitochondrion" evidence="12"/>
<dbReference type="CDD" id="cd00284">
    <property type="entry name" value="Cytochrome_b_N"/>
    <property type="match status" value="1"/>
</dbReference>
<feature type="domain" description="Cytochrome b/b6 N-terminal region profile" evidence="11">
    <location>
        <begin position="1"/>
        <end position="215"/>
    </location>
</feature>
<keyword evidence="6 10" id="KW-1133">Transmembrane helix</keyword>
<evidence type="ECO:0000256" key="5">
    <source>
        <dbReference type="ARBA" id="ARBA00022692"/>
    </source>
</evidence>
<feature type="transmembrane region" description="Helical" evidence="10">
    <location>
        <begin position="28"/>
        <end position="55"/>
    </location>
</feature>
<feature type="transmembrane region" description="Helical" evidence="10">
    <location>
        <begin position="158"/>
        <end position="179"/>
    </location>
</feature>
<dbReference type="GO" id="GO:0016020">
    <property type="term" value="C:membrane"/>
    <property type="evidence" value="ECO:0007669"/>
    <property type="project" value="UniProtKB-SubCell"/>
</dbReference>
<evidence type="ECO:0000259" key="11">
    <source>
        <dbReference type="PROSITE" id="PS51002"/>
    </source>
</evidence>
<keyword evidence="7 12" id="KW-0496">Mitochondrion</keyword>
<dbReference type="Gene3D" id="3.10.28.10">
    <property type="entry name" value="Homing endonucleases"/>
    <property type="match status" value="2"/>
</dbReference>
<evidence type="ECO:0000256" key="6">
    <source>
        <dbReference type="ARBA" id="ARBA00022989"/>
    </source>
</evidence>
<dbReference type="SUPFAM" id="SSF81342">
    <property type="entry name" value="Transmembrane di-heme cytochromes"/>
    <property type="match status" value="1"/>
</dbReference>
<proteinExistence type="inferred from homology"/>
<evidence type="ECO:0000256" key="1">
    <source>
        <dbReference type="ARBA" id="ARBA00004141"/>
    </source>
</evidence>
<sequence length="423" mass="49375">MAFRKSNVYLSLVNSYVIDSPQPSSINYWWNMGSLLGLCLVIQIVTGIFMAMHYSSNIELAFSSVEHIMRDVHNGYILRYLHANGASFFFMVMFMHMAKGLYYGSYRSPRVTLWNVGVIIFILTIATAFLGYCCVYGQMSHWGNMNIASNMFNMMKTIYMMMLMLLIYIFYTIMMRQMVKTKEYTMLIKSMDYINKNKYMINLNMTNKKDMNNNIGPLNMDILSIIYGSMLGDGHAEKRKGGKGTRIVFQQEYCNINYLYYLHSLLANLGYCNTNLPLIKTRLGKKGKIRQYLKFNTWTYDSFNMIYSEWYIKNMSGKGNIKVIPKSLDNYLTPLALAIWIMDDGCKLGKGLKFTTNCFSYKDVQYLTYLLHNKYNIKSTIHKGNKENTQFVIYVWKESMPILTKIVSPYIIPSMKYKLDNYL</sequence>
<dbReference type="GO" id="GO:0016491">
    <property type="term" value="F:oxidoreductase activity"/>
    <property type="evidence" value="ECO:0007669"/>
    <property type="project" value="InterPro"/>
</dbReference>
<dbReference type="Pfam" id="PF03161">
    <property type="entry name" value="LAGLIDADG_2"/>
    <property type="match status" value="1"/>
</dbReference>
<dbReference type="InterPro" id="IPR016174">
    <property type="entry name" value="Di-haem_cyt_TM"/>
</dbReference>
<dbReference type="InterPro" id="IPR005797">
    <property type="entry name" value="Cyt_b/b6_N"/>
</dbReference>
<name>G2HKE7_YEASK</name>
<dbReference type="InterPro" id="IPR027387">
    <property type="entry name" value="Cytb/b6-like_sf"/>
</dbReference>
<feature type="transmembrane region" description="Helical" evidence="10">
    <location>
        <begin position="76"/>
        <end position="98"/>
    </location>
</feature>
<dbReference type="FunFam" id="3.10.28.10:FF:000005">
    <property type="entry name" value="Pentatricopeptide repeat-containing protein At2g15820, chloroplastic"/>
    <property type="match status" value="1"/>
</dbReference>
<dbReference type="FunFam" id="3.10.28.10:FF:000026">
    <property type="entry name" value="Intron-encoded DNA endonuclease aI5 alpha"/>
    <property type="match status" value="1"/>
</dbReference>
<evidence type="ECO:0000256" key="8">
    <source>
        <dbReference type="ARBA" id="ARBA00023136"/>
    </source>
</evidence>
<evidence type="ECO:0000256" key="2">
    <source>
        <dbReference type="ARBA" id="ARBA00004173"/>
    </source>
</evidence>
<dbReference type="GO" id="GO:0005739">
    <property type="term" value="C:mitochondrion"/>
    <property type="evidence" value="ECO:0007669"/>
    <property type="project" value="UniProtKB-SubCell"/>
</dbReference>
<dbReference type="SUPFAM" id="SSF55608">
    <property type="entry name" value="Homing endonucleases"/>
    <property type="match status" value="1"/>
</dbReference>
<evidence type="ECO:0000256" key="7">
    <source>
        <dbReference type="ARBA" id="ARBA00023128"/>
    </source>
</evidence>
<comment type="similarity">
    <text evidence="3">In the C-terminal section; belongs to the LAGLIDADG endonuclease family.</text>
</comment>
<reference evidence="12" key="1">
    <citation type="journal article" date="2011" name="DNA Res.">
        <title>Whole-genome sequencing of sake yeast Saccharomyces cerevisiae Kyokai no. 7.</title>
        <authorList>
            <person name="Akao T."/>
            <person name="Yashiro I."/>
            <person name="Hosoyama A."/>
            <person name="Kitagaki H."/>
            <person name="Horikawa H."/>
            <person name="Watanabe D."/>
            <person name="Akada R."/>
            <person name="Ando Y."/>
            <person name="Harashima S."/>
            <person name="Inoue T."/>
            <person name="Inoue Y."/>
            <person name="Kajiwara S."/>
            <person name="Kitamoto K."/>
            <person name="Kitamoto N."/>
            <person name="Kobayashi O."/>
            <person name="Kuhara S."/>
            <person name="Masubuchi T."/>
            <person name="Mizoguchi H."/>
            <person name="Nakao Y."/>
            <person name="Nakazato A."/>
            <person name="Namise M."/>
            <person name="Oba T."/>
            <person name="Ogata T."/>
            <person name="Ohta A."/>
            <person name="Sato M."/>
            <person name="Shibasaki S."/>
            <person name="Takatsume Y."/>
            <person name="Tanimoto S."/>
            <person name="Tsuboi H."/>
            <person name="Nishimura A."/>
            <person name="Yoda K."/>
            <person name="Ishikawa T."/>
            <person name="Iwashita K."/>
            <person name="Fujita N."/>
            <person name="Shimoi H."/>
        </authorList>
    </citation>
    <scope>NUCLEOTIDE SEQUENCE [LARGE SCALE GENOMIC DNA]</scope>
    <source>
        <strain evidence="12">Kyokai no. 7</strain>
        <strain>Kyokai no. 7 / NBRC 101557</strain>
    </source>
</reference>
<evidence type="ECO:0000256" key="3">
    <source>
        <dbReference type="ARBA" id="ARBA00009332"/>
    </source>
</evidence>
<dbReference type="Gene3D" id="1.20.810.10">
    <property type="entry name" value="Cytochrome Bc1 Complex, Chain C"/>
    <property type="match status" value="1"/>
</dbReference>
<dbReference type="PROSITE" id="PS51002">
    <property type="entry name" value="CYTB_NTER"/>
    <property type="match status" value="1"/>
</dbReference>
<protein>
    <submittedName>
        <fullName evidence="12">K7_Bi2p</fullName>
    </submittedName>
</protein>
<organism evidence="12">
    <name type="scientific">Saccharomyces cerevisiae (strain Kyokai no. 7 / NBRC 101557)</name>
    <name type="common">Baker's yeast</name>
    <dbReference type="NCBI Taxonomy" id="721032"/>
    <lineage>
        <taxon>Eukaryota</taxon>
        <taxon>Fungi</taxon>
        <taxon>Dikarya</taxon>
        <taxon>Ascomycota</taxon>
        <taxon>Saccharomycotina</taxon>
        <taxon>Saccharomycetes</taxon>
        <taxon>Saccharomycetales</taxon>
        <taxon>Saccharomycetaceae</taxon>
        <taxon>Saccharomyces</taxon>
    </lineage>
</organism>
<keyword evidence="4" id="KW-0507">mRNA processing</keyword>
<evidence type="ECO:0000256" key="10">
    <source>
        <dbReference type="SAM" id="Phobius"/>
    </source>
</evidence>
<evidence type="ECO:0000313" key="12">
    <source>
        <dbReference type="EMBL" id="BAK78967.1"/>
    </source>
</evidence>
<accession>G2HKE7</accession>
<dbReference type="GO" id="GO:0008380">
    <property type="term" value="P:RNA splicing"/>
    <property type="evidence" value="ECO:0007669"/>
    <property type="project" value="UniProtKB-KW"/>
</dbReference>
<dbReference type="Pfam" id="PF00033">
    <property type="entry name" value="Cytochrome_B"/>
    <property type="match status" value="1"/>
</dbReference>
<gene>
    <name evidence="12" type="primary">K7_BI2</name>
    <name evidence="12" type="ORF">SYK7_073711</name>
</gene>
<dbReference type="PANTHER" id="PTHR19271:SF16">
    <property type="entry name" value="CYTOCHROME B"/>
    <property type="match status" value="1"/>
</dbReference>
<dbReference type="InterPro" id="IPR048259">
    <property type="entry name" value="Cytochrome_b_N_euk/bac"/>
</dbReference>
<dbReference type="InterPro" id="IPR004860">
    <property type="entry name" value="LAGLIDADG_dom"/>
</dbReference>
<dbReference type="AlphaFoldDB" id="G2HKE7"/>
<evidence type="ECO:0000256" key="9">
    <source>
        <dbReference type="ARBA" id="ARBA00023187"/>
    </source>
</evidence>
<feature type="transmembrane region" description="Helical" evidence="10">
    <location>
        <begin position="118"/>
        <end position="137"/>
    </location>
</feature>
<keyword evidence="5 10" id="KW-0812">Transmembrane</keyword>
<evidence type="ECO:0000256" key="4">
    <source>
        <dbReference type="ARBA" id="ARBA00022664"/>
    </source>
</evidence>
<dbReference type="InterPro" id="IPR027434">
    <property type="entry name" value="Homing_endonucl"/>
</dbReference>
<dbReference type="EMBL" id="AP012028">
    <property type="protein sequence ID" value="BAK78967.1"/>
    <property type="molecule type" value="Genomic_DNA"/>
</dbReference>